<dbReference type="InterPro" id="IPR006949">
    <property type="entry name" value="Barrel_Baseplate_J-like"/>
</dbReference>
<evidence type="ECO:0000313" key="2">
    <source>
        <dbReference type="EMBL" id="DAD89448.1"/>
    </source>
</evidence>
<feature type="domain" description="Baseplate protein J-like barrel" evidence="1">
    <location>
        <begin position="104"/>
        <end position="181"/>
    </location>
</feature>
<reference evidence="2" key="1">
    <citation type="journal article" date="2021" name="Proc. Natl. Acad. Sci. U.S.A.">
        <title>A Catalog of Tens of Thousands of Viruses from Human Metagenomes Reveals Hidden Associations with Chronic Diseases.</title>
        <authorList>
            <person name="Tisza M.J."/>
            <person name="Buck C.B."/>
        </authorList>
    </citation>
    <scope>NUCLEOTIDE SEQUENCE</scope>
    <source>
        <strain evidence="2">CtxpQ22</strain>
    </source>
</reference>
<dbReference type="Pfam" id="PF04865">
    <property type="entry name" value="Baseplate_J"/>
    <property type="match status" value="1"/>
</dbReference>
<name>A0A8S5N4V8_9CAUD</name>
<dbReference type="EMBL" id="BK015061">
    <property type="protein sequence ID" value="DAD89448.1"/>
    <property type="molecule type" value="Genomic_DNA"/>
</dbReference>
<proteinExistence type="predicted"/>
<organism evidence="2">
    <name type="scientific">Myoviridae sp. ctxpQ22</name>
    <dbReference type="NCBI Taxonomy" id="2826715"/>
    <lineage>
        <taxon>Viruses</taxon>
        <taxon>Duplodnaviria</taxon>
        <taxon>Heunggongvirae</taxon>
        <taxon>Uroviricota</taxon>
        <taxon>Caudoviricetes</taxon>
    </lineage>
</organism>
<evidence type="ECO:0000259" key="1">
    <source>
        <dbReference type="Pfam" id="PF04865"/>
    </source>
</evidence>
<protein>
    <submittedName>
        <fullName evidence="2">Baseplate wedge protein</fullName>
    </submittedName>
</protein>
<accession>A0A8S5N4V8</accession>
<sequence>MALHFDPATGLTVDDTAVVRADIEAQWKAAFKKDENTPELNTEPETPAGQLIDGMTALVAEKDSEVLKLSNMFNPNTATGVFQDALGKIYFLERHVAQPTTVTCQCKGLNGTVIPQGAIIESADGQQFASLSAAMIPAGGMVEVLFAAVEKGPILVNSNTLTKIITVIPGWDSVNNAAAGIVGRNLETQTEFEERRYNSVAKNSHGLAASVEGTVANLSNVIACRIEQNRTNEEIQLMGVTIPAHSVYLSVYGGDAEEIGEVIHKKLDAGCGTAGNTSVRITDEANGSFHTYFYTNAILTDLYVKVTCSPDATYVPDTVRSSIINNFSGGLIGYSRVKMGDEIYASRFYQTVISAGLEDLLHVDLSLDGNTYTSSVRFNLNQMPTLSAENIVFVEG</sequence>